<accession>A0ABV0U9W5</accession>
<keyword evidence="2" id="KW-1185">Reference proteome</keyword>
<sequence>MLTSDSPRGISALVCSSKSVAAAGFWGLHELALRSNDLLPVSYHHWLITGQISGQYWQRTILHLLLRIVSELYPIFSWFPDESTPFYLLSIQ</sequence>
<reference evidence="1 2" key="1">
    <citation type="submission" date="2021-06" db="EMBL/GenBank/DDBJ databases">
        <authorList>
            <person name="Palmer J.M."/>
        </authorList>
    </citation>
    <scope>NUCLEOTIDE SEQUENCE [LARGE SCALE GENOMIC DNA]</scope>
    <source>
        <strain evidence="2">if_2019</strain>
        <tissue evidence="1">Muscle</tissue>
    </source>
</reference>
<dbReference type="Proteomes" id="UP001482620">
    <property type="component" value="Unassembled WGS sequence"/>
</dbReference>
<evidence type="ECO:0000313" key="2">
    <source>
        <dbReference type="Proteomes" id="UP001482620"/>
    </source>
</evidence>
<protein>
    <submittedName>
        <fullName evidence="1">Uncharacterized protein</fullName>
    </submittedName>
</protein>
<evidence type="ECO:0000313" key="1">
    <source>
        <dbReference type="EMBL" id="MEQ2241041.1"/>
    </source>
</evidence>
<dbReference type="EMBL" id="JAHRIQ010060198">
    <property type="protein sequence ID" value="MEQ2241041.1"/>
    <property type="molecule type" value="Genomic_DNA"/>
</dbReference>
<name>A0ABV0U9W5_9TELE</name>
<gene>
    <name evidence="1" type="ORF">ILYODFUR_021349</name>
</gene>
<proteinExistence type="predicted"/>
<organism evidence="1 2">
    <name type="scientific">Ilyodon furcidens</name>
    <name type="common">goldbreast splitfin</name>
    <dbReference type="NCBI Taxonomy" id="33524"/>
    <lineage>
        <taxon>Eukaryota</taxon>
        <taxon>Metazoa</taxon>
        <taxon>Chordata</taxon>
        <taxon>Craniata</taxon>
        <taxon>Vertebrata</taxon>
        <taxon>Euteleostomi</taxon>
        <taxon>Actinopterygii</taxon>
        <taxon>Neopterygii</taxon>
        <taxon>Teleostei</taxon>
        <taxon>Neoteleostei</taxon>
        <taxon>Acanthomorphata</taxon>
        <taxon>Ovalentaria</taxon>
        <taxon>Atherinomorphae</taxon>
        <taxon>Cyprinodontiformes</taxon>
        <taxon>Goodeidae</taxon>
        <taxon>Ilyodon</taxon>
    </lineage>
</organism>
<comment type="caution">
    <text evidence="1">The sequence shown here is derived from an EMBL/GenBank/DDBJ whole genome shotgun (WGS) entry which is preliminary data.</text>
</comment>